<evidence type="ECO:0000256" key="1">
    <source>
        <dbReference type="SAM" id="MobiDB-lite"/>
    </source>
</evidence>
<sequence>MARLQHYRMQWKVSNERKDKRTGVRRPGGRSEYMKSLMEEARFKDE</sequence>
<gene>
    <name evidence="2" type="ORF">ACFQIC_02710</name>
</gene>
<accession>A0ABW2EEM8</accession>
<evidence type="ECO:0000313" key="3">
    <source>
        <dbReference type="Proteomes" id="UP001596410"/>
    </source>
</evidence>
<feature type="compositionally biased region" description="Basic and acidic residues" evidence="1">
    <location>
        <begin position="37"/>
        <end position="46"/>
    </location>
</feature>
<name>A0ABW2EEM8_9BACI</name>
<evidence type="ECO:0000313" key="2">
    <source>
        <dbReference type="EMBL" id="MFC7060783.1"/>
    </source>
</evidence>
<comment type="caution">
    <text evidence="2">The sequence shown here is derived from an EMBL/GenBank/DDBJ whole genome shotgun (WGS) entry which is preliminary data.</text>
</comment>
<dbReference type="Proteomes" id="UP001596410">
    <property type="component" value="Unassembled WGS sequence"/>
</dbReference>
<dbReference type="EMBL" id="JBHSZV010000004">
    <property type="protein sequence ID" value="MFC7060783.1"/>
    <property type="molecule type" value="Genomic_DNA"/>
</dbReference>
<proteinExistence type="predicted"/>
<organism evidence="2 3">
    <name type="scientific">Halobacillus seohaensis</name>
    <dbReference type="NCBI Taxonomy" id="447421"/>
    <lineage>
        <taxon>Bacteria</taxon>
        <taxon>Bacillati</taxon>
        <taxon>Bacillota</taxon>
        <taxon>Bacilli</taxon>
        <taxon>Bacillales</taxon>
        <taxon>Bacillaceae</taxon>
        <taxon>Halobacillus</taxon>
    </lineage>
</organism>
<reference evidence="3" key="1">
    <citation type="journal article" date="2019" name="Int. J. Syst. Evol. Microbiol.">
        <title>The Global Catalogue of Microorganisms (GCM) 10K type strain sequencing project: providing services to taxonomists for standard genome sequencing and annotation.</title>
        <authorList>
            <consortium name="The Broad Institute Genomics Platform"/>
            <consortium name="The Broad Institute Genome Sequencing Center for Infectious Disease"/>
            <person name="Wu L."/>
            <person name="Ma J."/>
        </authorList>
    </citation>
    <scope>NUCLEOTIDE SEQUENCE [LARGE SCALE GENOMIC DNA]</scope>
    <source>
        <strain evidence="3">CGMCC 4.1621</strain>
    </source>
</reference>
<feature type="region of interest" description="Disordered" evidence="1">
    <location>
        <begin position="14"/>
        <end position="46"/>
    </location>
</feature>
<protein>
    <submittedName>
        <fullName evidence="2">Uncharacterized protein</fullName>
    </submittedName>
</protein>
<keyword evidence="3" id="KW-1185">Reference proteome</keyword>